<sequence length="118" mass="13362">MAKRVQFDRSIPGESKLGLLRTRQTRPRALSMMPLTRSASQDEIGYEKAPLLSSRSKQSSSRQSRHKYYPLSQEETLELLYLLNQAFVPILELPPSSEIPPKNSYGSSSIEEETGYLS</sequence>
<evidence type="ECO:0000313" key="2">
    <source>
        <dbReference type="EMBL" id="CAJ0609051.1"/>
    </source>
</evidence>
<organism evidence="2 3">
    <name type="scientific">Cylicocyclus nassatus</name>
    <name type="common">Nematode worm</name>
    <dbReference type="NCBI Taxonomy" id="53992"/>
    <lineage>
        <taxon>Eukaryota</taxon>
        <taxon>Metazoa</taxon>
        <taxon>Ecdysozoa</taxon>
        <taxon>Nematoda</taxon>
        <taxon>Chromadorea</taxon>
        <taxon>Rhabditida</taxon>
        <taxon>Rhabditina</taxon>
        <taxon>Rhabditomorpha</taxon>
        <taxon>Strongyloidea</taxon>
        <taxon>Strongylidae</taxon>
        <taxon>Cylicocyclus</taxon>
    </lineage>
</organism>
<evidence type="ECO:0000313" key="3">
    <source>
        <dbReference type="Proteomes" id="UP001176961"/>
    </source>
</evidence>
<comment type="caution">
    <text evidence="2">The sequence shown here is derived from an EMBL/GenBank/DDBJ whole genome shotgun (WGS) entry which is preliminary data.</text>
</comment>
<name>A0AA36ME39_CYLNA</name>
<feature type="region of interest" description="Disordered" evidence="1">
    <location>
        <begin position="16"/>
        <end position="68"/>
    </location>
</feature>
<dbReference type="EMBL" id="CATQJL010000326">
    <property type="protein sequence ID" value="CAJ0609051.1"/>
    <property type="molecule type" value="Genomic_DNA"/>
</dbReference>
<evidence type="ECO:0000256" key="1">
    <source>
        <dbReference type="SAM" id="MobiDB-lite"/>
    </source>
</evidence>
<protein>
    <submittedName>
        <fullName evidence="2">Uncharacterized protein</fullName>
    </submittedName>
</protein>
<dbReference type="Proteomes" id="UP001176961">
    <property type="component" value="Unassembled WGS sequence"/>
</dbReference>
<keyword evidence="3" id="KW-1185">Reference proteome</keyword>
<feature type="region of interest" description="Disordered" evidence="1">
    <location>
        <begin position="93"/>
        <end position="118"/>
    </location>
</feature>
<feature type="compositionally biased region" description="Low complexity" evidence="1">
    <location>
        <begin position="53"/>
        <end position="62"/>
    </location>
</feature>
<dbReference type="AlphaFoldDB" id="A0AA36ME39"/>
<reference evidence="2" key="1">
    <citation type="submission" date="2023-07" db="EMBL/GenBank/DDBJ databases">
        <authorList>
            <consortium name="CYATHOMIX"/>
        </authorList>
    </citation>
    <scope>NUCLEOTIDE SEQUENCE</scope>
    <source>
        <strain evidence="2">N/A</strain>
    </source>
</reference>
<gene>
    <name evidence="2" type="ORF">CYNAS_LOCUS21034</name>
</gene>
<proteinExistence type="predicted"/>
<accession>A0AA36ME39</accession>